<gene>
    <name evidence="19" type="primary">8230132</name>
    <name evidence="18" type="ORF">Phum_PHUM429190</name>
</gene>
<dbReference type="CDD" id="cd07061">
    <property type="entry name" value="HP_HAP_like"/>
    <property type="match status" value="1"/>
</dbReference>
<comment type="catalytic activity">
    <reaction evidence="15">
        <text>(2R)-2,3-bisphosphoglycerate + H2O = (2R)-2-phosphoglycerate + phosphate</text>
        <dbReference type="Rhea" id="RHEA:27381"/>
        <dbReference type="ChEBI" id="CHEBI:15377"/>
        <dbReference type="ChEBI" id="CHEBI:43474"/>
        <dbReference type="ChEBI" id="CHEBI:58248"/>
        <dbReference type="ChEBI" id="CHEBI:58289"/>
        <dbReference type="EC" id="3.1.3.80"/>
    </reaction>
    <physiologicalReaction direction="left-to-right" evidence="15">
        <dbReference type="Rhea" id="RHEA:27382"/>
    </physiologicalReaction>
</comment>
<dbReference type="InterPro" id="IPR016274">
    <property type="entry name" value="Histidine_acid_Pase_euk"/>
</dbReference>
<comment type="catalytic activity">
    <reaction evidence="14">
        <text>1D-myo-inositol hexakisphosphate + H2O = 1D-myo-inositol 1,2,4,5,6-pentakisphosphate + phosphate</text>
        <dbReference type="Rhea" id="RHEA:16989"/>
        <dbReference type="ChEBI" id="CHEBI:15377"/>
        <dbReference type="ChEBI" id="CHEBI:43474"/>
        <dbReference type="ChEBI" id="CHEBI:57798"/>
        <dbReference type="ChEBI" id="CHEBI:58130"/>
        <dbReference type="EC" id="3.1.3.62"/>
    </reaction>
    <physiologicalReaction direction="left-to-right" evidence="14">
        <dbReference type="Rhea" id="RHEA:16990"/>
    </physiologicalReaction>
</comment>
<dbReference type="GO" id="GO:0003993">
    <property type="term" value="F:acid phosphatase activity"/>
    <property type="evidence" value="ECO:0007669"/>
    <property type="project" value="TreeGrafter"/>
</dbReference>
<evidence type="ECO:0000256" key="15">
    <source>
        <dbReference type="ARBA" id="ARBA00043832"/>
    </source>
</evidence>
<evidence type="ECO:0000256" key="16">
    <source>
        <dbReference type="PIRSR" id="PIRSR000894-2"/>
    </source>
</evidence>
<dbReference type="Proteomes" id="UP000009046">
    <property type="component" value="Unassembled WGS sequence"/>
</dbReference>
<name>E0VT88_PEDHC</name>
<reference evidence="18" key="2">
    <citation type="submission" date="2007-04" db="EMBL/GenBank/DDBJ databases">
        <title>The genome of the human body louse.</title>
        <authorList>
            <consortium name="The Human Body Louse Genome Consortium"/>
            <person name="Kirkness E."/>
            <person name="Walenz B."/>
            <person name="Hass B."/>
            <person name="Bruggner R."/>
            <person name="Strausberg R."/>
        </authorList>
    </citation>
    <scope>NUCLEOTIDE SEQUENCE</scope>
    <source>
        <strain evidence="18">USDA</strain>
    </source>
</reference>
<evidence type="ECO:0000256" key="13">
    <source>
        <dbReference type="ARBA" id="ARBA00043671"/>
    </source>
</evidence>
<evidence type="ECO:0000256" key="12">
    <source>
        <dbReference type="ARBA" id="ARBA00043668"/>
    </source>
</evidence>
<dbReference type="GO" id="GO:0005886">
    <property type="term" value="C:plasma membrane"/>
    <property type="evidence" value="ECO:0007669"/>
    <property type="project" value="UniProtKB-SubCell"/>
</dbReference>
<keyword evidence="17" id="KW-0812">Transmembrane</keyword>
<dbReference type="GeneID" id="8230132"/>
<dbReference type="EMBL" id="DS235760">
    <property type="protein sequence ID" value="EEB16594.1"/>
    <property type="molecule type" value="Genomic_DNA"/>
</dbReference>
<evidence type="ECO:0000256" key="7">
    <source>
        <dbReference type="ARBA" id="ARBA00022729"/>
    </source>
</evidence>
<feature type="transmembrane region" description="Helical" evidence="17">
    <location>
        <begin position="416"/>
        <end position="436"/>
    </location>
</feature>
<evidence type="ECO:0000256" key="14">
    <source>
        <dbReference type="ARBA" id="ARBA00043691"/>
    </source>
</evidence>
<evidence type="ECO:0000256" key="11">
    <source>
        <dbReference type="ARBA" id="ARBA00031642"/>
    </source>
</evidence>
<evidence type="ECO:0000256" key="1">
    <source>
        <dbReference type="ARBA" id="ARBA00004236"/>
    </source>
</evidence>
<sequence length="445" mass="52577">MNPYLKFGTKTAYEFVYERPRLRDQKILDCEPVQIWMLARHGTRYPGRKSIRELSQLQHLKVEIIRNHEELKNGRLCYADINTLKSWSFNVKMSDANLLTKQGYSDLYFLAKRLKTKYQSFFQKGYSPNLFRFRHTDSERTRQSAQAFAEGLFEPNQGVWIPPAVVNDTIIKPYENCTHWIKQVKDNPMNQKETELFKLTEDMQTLVHNVSSRLGFLYDLSVDTIETIYDMCRFDKSWNLNDRSPWCAAFTRSELRTLEYLEDIQAYYDSGYGDDLNLRLGCTTVKDMLEGFRHFPDQEPMGKFYFSHASVLLMTLARLGIANHGIPLRHDNFQEQKNRDWKTSELSPFAANLIAVFYKQVLELCFDTFMFFVNERRIDYEGCDVGLCSWSYIRDKFDDVFESCNLEWCKSRGGSFIYFQNSIFYWILCQIIILVFKSSVKIFNS</sequence>
<dbReference type="EnsemblMetazoa" id="PHUM429190-RA">
    <property type="protein sequence ID" value="PHUM429190-PA"/>
    <property type="gene ID" value="PHUM429190"/>
</dbReference>
<organism>
    <name type="scientific">Pediculus humanus subsp. corporis</name>
    <name type="common">Body louse</name>
    <dbReference type="NCBI Taxonomy" id="121224"/>
    <lineage>
        <taxon>Eukaryota</taxon>
        <taxon>Metazoa</taxon>
        <taxon>Ecdysozoa</taxon>
        <taxon>Arthropoda</taxon>
        <taxon>Hexapoda</taxon>
        <taxon>Insecta</taxon>
        <taxon>Pterygota</taxon>
        <taxon>Neoptera</taxon>
        <taxon>Paraneoptera</taxon>
        <taxon>Psocodea</taxon>
        <taxon>Troctomorpha</taxon>
        <taxon>Phthiraptera</taxon>
        <taxon>Anoplura</taxon>
        <taxon>Pediculidae</taxon>
        <taxon>Pediculus</taxon>
    </lineage>
</organism>
<dbReference type="GO" id="GO:0052745">
    <property type="term" value="F:inositol phosphate phosphatase activity"/>
    <property type="evidence" value="ECO:0007669"/>
    <property type="project" value="TreeGrafter"/>
</dbReference>
<keyword evidence="17" id="KW-1133">Transmembrane helix</keyword>
<dbReference type="InterPro" id="IPR000560">
    <property type="entry name" value="His_Pase_clade-2"/>
</dbReference>
<dbReference type="SUPFAM" id="SSF53254">
    <property type="entry name" value="Phosphoglycerate mutase-like"/>
    <property type="match status" value="1"/>
</dbReference>
<keyword evidence="9 17" id="KW-0472">Membrane</keyword>
<dbReference type="FunFam" id="3.40.50.1240:FF:000014">
    <property type="entry name" value="Multiple inositol polyphosphate phosphatase 1"/>
    <property type="match status" value="1"/>
</dbReference>
<keyword evidence="10" id="KW-0325">Glycoprotein</keyword>
<comment type="catalytic activity">
    <reaction evidence="12">
        <text>1D-myo-inositol 1,2,5,6-tetrakisphosphate + H2O = 1D-myo-inositol 1,2,6-trisphosphate + phosphate</text>
        <dbReference type="Rhea" id="RHEA:77119"/>
        <dbReference type="ChEBI" id="CHEBI:15377"/>
        <dbReference type="ChEBI" id="CHEBI:43474"/>
        <dbReference type="ChEBI" id="CHEBI:195535"/>
        <dbReference type="ChEBI" id="CHEBI:195537"/>
        <dbReference type="EC" id="3.1.3.62"/>
    </reaction>
    <physiologicalReaction direction="left-to-right" evidence="12">
        <dbReference type="Rhea" id="RHEA:77120"/>
    </physiologicalReaction>
</comment>
<dbReference type="Gene3D" id="3.40.50.1240">
    <property type="entry name" value="Phosphoglycerate mutase-like"/>
    <property type="match status" value="1"/>
</dbReference>
<evidence type="ECO:0000256" key="6">
    <source>
        <dbReference type="ARBA" id="ARBA00022475"/>
    </source>
</evidence>
<keyword evidence="20" id="KW-1185">Reference proteome</keyword>
<dbReference type="EC" id="3.1.3.62" evidence="4"/>
<dbReference type="EMBL" id="AAZO01005243">
    <property type="status" value="NOT_ANNOTATED_CDS"/>
    <property type="molecule type" value="Genomic_DNA"/>
</dbReference>
<dbReference type="InParanoid" id="E0VT88"/>
<dbReference type="CTD" id="8230132"/>
<evidence type="ECO:0000256" key="10">
    <source>
        <dbReference type="ARBA" id="ARBA00023180"/>
    </source>
</evidence>
<dbReference type="AlphaFoldDB" id="E0VT88"/>
<evidence type="ECO:0000256" key="4">
    <source>
        <dbReference type="ARBA" id="ARBA00013040"/>
    </source>
</evidence>
<comment type="catalytic activity">
    <reaction evidence="13">
        <text>1D-myo-inositol 1,2,4,5,6-pentakisphosphate + H2O = 1D-myo-inositol 1,2,5,6-tetrakisphosphate + phosphate</text>
        <dbReference type="Rhea" id="RHEA:77115"/>
        <dbReference type="ChEBI" id="CHEBI:15377"/>
        <dbReference type="ChEBI" id="CHEBI:43474"/>
        <dbReference type="ChEBI" id="CHEBI:57798"/>
        <dbReference type="ChEBI" id="CHEBI:195535"/>
        <dbReference type="EC" id="3.1.3.62"/>
    </reaction>
    <physiologicalReaction direction="left-to-right" evidence="13">
        <dbReference type="Rhea" id="RHEA:77116"/>
    </physiologicalReaction>
</comment>
<evidence type="ECO:0000256" key="17">
    <source>
        <dbReference type="SAM" id="Phobius"/>
    </source>
</evidence>
<evidence type="ECO:0000256" key="5">
    <source>
        <dbReference type="ARBA" id="ARBA00018097"/>
    </source>
</evidence>
<dbReference type="eggNOG" id="KOG1382">
    <property type="taxonomic scope" value="Eukaryota"/>
</dbReference>
<keyword evidence="8 18" id="KW-0378">Hydrolase</keyword>
<dbReference type="STRING" id="121224.E0VT88"/>
<accession>E0VT88</accession>
<evidence type="ECO:0000256" key="8">
    <source>
        <dbReference type="ARBA" id="ARBA00022801"/>
    </source>
</evidence>
<evidence type="ECO:0000313" key="18">
    <source>
        <dbReference type="EMBL" id="EEB16594.1"/>
    </source>
</evidence>
<dbReference type="InterPro" id="IPR029033">
    <property type="entry name" value="His_PPase_superfam"/>
</dbReference>
<comment type="subcellular location">
    <subcellularLocation>
        <location evidence="1">Cell membrane</location>
    </subcellularLocation>
</comment>
<dbReference type="Pfam" id="PF00328">
    <property type="entry name" value="His_Phos_2"/>
    <property type="match status" value="1"/>
</dbReference>
<keyword evidence="16" id="KW-1015">Disulfide bond</keyword>
<dbReference type="PANTHER" id="PTHR20963">
    <property type="entry name" value="MULTIPLE INOSITOL POLYPHOSPHATE PHOSPHATASE-RELATED"/>
    <property type="match status" value="1"/>
</dbReference>
<dbReference type="RefSeq" id="XP_002429332.1">
    <property type="nucleotide sequence ID" value="XM_002429287.1"/>
</dbReference>
<dbReference type="FunCoup" id="E0VT88">
    <property type="interactions" value="121"/>
</dbReference>
<evidence type="ECO:0000313" key="19">
    <source>
        <dbReference type="EnsemblMetazoa" id="PHUM429190-PA"/>
    </source>
</evidence>
<keyword evidence="7" id="KW-0732">Signal</keyword>
<dbReference type="PIRSF" id="PIRSF000894">
    <property type="entry name" value="Acid_phosphatase"/>
    <property type="match status" value="1"/>
</dbReference>
<dbReference type="GO" id="GO:0034417">
    <property type="term" value="F:bisphosphoglycerate 3-phosphatase activity"/>
    <property type="evidence" value="ECO:0007669"/>
    <property type="project" value="UniProtKB-EC"/>
</dbReference>
<evidence type="ECO:0000256" key="9">
    <source>
        <dbReference type="ARBA" id="ARBA00023136"/>
    </source>
</evidence>
<dbReference type="EC" id="3.1.3.80" evidence="3"/>
<reference evidence="18" key="1">
    <citation type="submission" date="2007-04" db="EMBL/GenBank/DDBJ databases">
        <title>Annotation of Pediculus humanus corporis strain USDA.</title>
        <authorList>
            <person name="Kirkness E."/>
            <person name="Hannick L."/>
            <person name="Hass B."/>
            <person name="Bruggner R."/>
            <person name="Lawson D."/>
            <person name="Bidwell S."/>
            <person name="Joardar V."/>
            <person name="Caler E."/>
            <person name="Walenz B."/>
            <person name="Inman J."/>
            <person name="Schobel S."/>
            <person name="Galinsky K."/>
            <person name="Amedeo P."/>
            <person name="Strausberg R."/>
        </authorList>
    </citation>
    <scope>NUCLEOTIDE SEQUENCE</scope>
    <source>
        <strain evidence="18">USDA</strain>
    </source>
</reference>
<evidence type="ECO:0000256" key="3">
    <source>
        <dbReference type="ARBA" id="ARBA00012976"/>
    </source>
</evidence>
<protein>
    <recommendedName>
        <fullName evidence="5">Multiple inositol polyphosphate phosphatase 1</fullName>
        <ecNumber evidence="4">3.1.3.62</ecNumber>
        <ecNumber evidence="3">3.1.3.80</ecNumber>
    </recommendedName>
    <alternativeName>
        <fullName evidence="11">2,3-bisphosphoglycerate 3-phosphatase</fullName>
    </alternativeName>
</protein>
<comment type="similarity">
    <text evidence="2">Belongs to the histidine acid phosphatase family. MINPP1 subfamily.</text>
</comment>
<dbReference type="PANTHER" id="PTHR20963:SF8">
    <property type="entry name" value="MULTIPLE INOSITOL POLYPHOSPHATE PHOSPHATASE 1"/>
    <property type="match status" value="1"/>
</dbReference>
<keyword evidence="6" id="KW-1003">Cell membrane</keyword>
<feature type="disulfide bond" evidence="16">
    <location>
        <begin position="232"/>
        <end position="247"/>
    </location>
</feature>
<proteinExistence type="inferred from homology"/>
<dbReference type="VEuPathDB" id="VectorBase:PHUM429190"/>
<dbReference type="KEGG" id="phu:Phum_PHUM429190"/>
<reference evidence="19" key="3">
    <citation type="submission" date="2021-02" db="UniProtKB">
        <authorList>
            <consortium name="EnsemblMetazoa"/>
        </authorList>
    </citation>
    <scope>IDENTIFICATION</scope>
    <source>
        <strain evidence="19">USDA</strain>
    </source>
</reference>
<evidence type="ECO:0000256" key="2">
    <source>
        <dbReference type="ARBA" id="ARBA00008422"/>
    </source>
</evidence>
<dbReference type="OMA" id="WCAAFTR"/>
<evidence type="ECO:0000313" key="20">
    <source>
        <dbReference type="Proteomes" id="UP000009046"/>
    </source>
</evidence>
<dbReference type="HOGENOM" id="CLU_029165_0_0_1"/>
<dbReference type="OrthoDB" id="6509975at2759"/>